<evidence type="ECO:0000256" key="9">
    <source>
        <dbReference type="SAM" id="Phobius"/>
    </source>
</evidence>
<keyword evidence="11" id="KW-1185">Reference proteome</keyword>
<keyword evidence="5 9" id="KW-0472">Membrane</keyword>
<dbReference type="GeneID" id="101850329"/>
<feature type="transmembrane region" description="Helical" evidence="9">
    <location>
        <begin position="226"/>
        <end position="254"/>
    </location>
</feature>
<name>A0ABM0JMM4_APLCA</name>
<proteinExistence type="predicted"/>
<evidence type="ECO:0000256" key="7">
    <source>
        <dbReference type="ARBA" id="ARBA00023224"/>
    </source>
</evidence>
<dbReference type="PROSITE" id="PS50262">
    <property type="entry name" value="G_PROTEIN_RECEP_F1_2"/>
    <property type="match status" value="1"/>
</dbReference>
<reference evidence="12" key="1">
    <citation type="submission" date="2025-08" db="UniProtKB">
        <authorList>
            <consortium name="RefSeq"/>
        </authorList>
    </citation>
    <scope>IDENTIFICATION</scope>
</reference>
<evidence type="ECO:0000256" key="5">
    <source>
        <dbReference type="ARBA" id="ARBA00023136"/>
    </source>
</evidence>
<gene>
    <name evidence="12" type="primary">LOC101850329</name>
</gene>
<keyword evidence="4" id="KW-0297">G-protein coupled receptor</keyword>
<dbReference type="InterPro" id="IPR017452">
    <property type="entry name" value="GPCR_Rhodpsn_7TM"/>
</dbReference>
<keyword evidence="7" id="KW-0807">Transducer</keyword>
<evidence type="ECO:0000313" key="11">
    <source>
        <dbReference type="Proteomes" id="UP000694888"/>
    </source>
</evidence>
<dbReference type="Gene3D" id="1.20.1070.10">
    <property type="entry name" value="Rhodopsin 7-helix transmembrane proteins"/>
    <property type="match status" value="1"/>
</dbReference>
<protein>
    <submittedName>
        <fullName evidence="12">Neuropeptide SIFamide receptor</fullName>
    </submittedName>
</protein>
<feature type="transmembrane region" description="Helical" evidence="9">
    <location>
        <begin position="102"/>
        <end position="119"/>
    </location>
</feature>
<feature type="transmembrane region" description="Helical" evidence="9">
    <location>
        <begin position="69"/>
        <end position="90"/>
    </location>
</feature>
<dbReference type="PROSITE" id="PS00237">
    <property type="entry name" value="G_PROTEIN_RECEP_F1_1"/>
    <property type="match status" value="1"/>
</dbReference>
<evidence type="ECO:0000313" key="12">
    <source>
        <dbReference type="RefSeq" id="XP_005097252.1"/>
    </source>
</evidence>
<feature type="region of interest" description="Disordered" evidence="8">
    <location>
        <begin position="440"/>
        <end position="459"/>
    </location>
</feature>
<dbReference type="CDD" id="cd14978">
    <property type="entry name" value="7tmA_FMRFamide_R-like"/>
    <property type="match status" value="1"/>
</dbReference>
<dbReference type="PANTHER" id="PTHR24243">
    <property type="entry name" value="G-PROTEIN COUPLED RECEPTOR"/>
    <property type="match status" value="1"/>
</dbReference>
<evidence type="ECO:0000256" key="1">
    <source>
        <dbReference type="ARBA" id="ARBA00004141"/>
    </source>
</evidence>
<dbReference type="Proteomes" id="UP000694888">
    <property type="component" value="Unplaced"/>
</dbReference>
<evidence type="ECO:0000256" key="2">
    <source>
        <dbReference type="ARBA" id="ARBA00022692"/>
    </source>
</evidence>
<evidence type="ECO:0000256" key="3">
    <source>
        <dbReference type="ARBA" id="ARBA00022989"/>
    </source>
</evidence>
<keyword evidence="6 12" id="KW-0675">Receptor</keyword>
<accession>A0ABM0JMM4</accession>
<sequence length="459" mass="51790">MDTTYLPLGRTSPAPLYLTTGGNMSFTANMTGNFTGETTEFYDPSEKSAKQLEFESYTLYKVAYYMAFYYHWVLLAIGAPGNLASIFTILSMPTVSSSKAHVAILATVDTIALVLKLAYSEMSGSAIHLTGPGCATIMFAQQFTSDYANWIVVAMTAERFLAVWFPLRVGRMYTRRKALMVLALLATLTSGVSLVLFWVWTEYHEASYGYWCDIRPEYVDFINYTFYWLSAVYSLILPCFFILLGNTLIILNIVRAGRVQRHLTNSFDQGGRKARDQRQITLMLVVVSVVFLMLNMPNAIFYIVKPTWKDSLEPFSYDEAKYTFTARFIHILSDANHAVNFYLYFLSMSTFRRRFIDAVRCRSRQKRRPAGSSMYRTSQTYMHSDAHSVDTRYDGTSTAGTNVIYSAYGKRGQNHHAKGDNSIHSLKSFSSSCNGNNNRPTSAGFNSNNSSCLTANSEV</sequence>
<dbReference type="Pfam" id="PF00001">
    <property type="entry name" value="7tm_1"/>
    <property type="match status" value="1"/>
</dbReference>
<keyword evidence="3 9" id="KW-1133">Transmembrane helix</keyword>
<comment type="subcellular location">
    <subcellularLocation>
        <location evidence="1">Membrane</location>
        <topology evidence="1">Multi-pass membrane protein</topology>
    </subcellularLocation>
</comment>
<evidence type="ECO:0000259" key="10">
    <source>
        <dbReference type="PROSITE" id="PS50262"/>
    </source>
</evidence>
<dbReference type="PANTHER" id="PTHR24243:SF230">
    <property type="entry name" value="G-PROTEIN COUPLED RECEPTORS FAMILY 1 PROFILE DOMAIN-CONTAINING PROTEIN"/>
    <property type="match status" value="1"/>
</dbReference>
<evidence type="ECO:0000256" key="4">
    <source>
        <dbReference type="ARBA" id="ARBA00023040"/>
    </source>
</evidence>
<feature type="domain" description="G-protein coupled receptors family 1 profile" evidence="10">
    <location>
        <begin position="81"/>
        <end position="344"/>
    </location>
</feature>
<evidence type="ECO:0000256" key="6">
    <source>
        <dbReference type="ARBA" id="ARBA00023170"/>
    </source>
</evidence>
<feature type="transmembrane region" description="Helical" evidence="9">
    <location>
        <begin position="179"/>
        <end position="200"/>
    </location>
</feature>
<dbReference type="SUPFAM" id="SSF81321">
    <property type="entry name" value="Family A G protein-coupled receptor-like"/>
    <property type="match status" value="1"/>
</dbReference>
<evidence type="ECO:0000256" key="8">
    <source>
        <dbReference type="SAM" id="MobiDB-lite"/>
    </source>
</evidence>
<dbReference type="RefSeq" id="XP_005097252.1">
    <property type="nucleotide sequence ID" value="XM_005097195.3"/>
</dbReference>
<organism evidence="11 12">
    <name type="scientific">Aplysia californica</name>
    <name type="common">California sea hare</name>
    <dbReference type="NCBI Taxonomy" id="6500"/>
    <lineage>
        <taxon>Eukaryota</taxon>
        <taxon>Metazoa</taxon>
        <taxon>Spiralia</taxon>
        <taxon>Lophotrochozoa</taxon>
        <taxon>Mollusca</taxon>
        <taxon>Gastropoda</taxon>
        <taxon>Heterobranchia</taxon>
        <taxon>Euthyneura</taxon>
        <taxon>Tectipleura</taxon>
        <taxon>Aplysiida</taxon>
        <taxon>Aplysioidea</taxon>
        <taxon>Aplysiidae</taxon>
        <taxon>Aplysia</taxon>
    </lineage>
</organism>
<dbReference type="InterPro" id="IPR000276">
    <property type="entry name" value="GPCR_Rhodpsn"/>
</dbReference>
<keyword evidence="2 9" id="KW-0812">Transmembrane</keyword>
<feature type="transmembrane region" description="Helical" evidence="9">
    <location>
        <begin position="282"/>
        <end position="304"/>
    </location>
</feature>
<feature type="transmembrane region" description="Helical" evidence="9">
    <location>
        <begin position="324"/>
        <end position="345"/>
    </location>
</feature>